<reference evidence="5" key="1">
    <citation type="journal article" date="2019" name="Int. J. Syst. Evol. Microbiol.">
        <title>The Global Catalogue of Microorganisms (GCM) 10K type strain sequencing project: providing services to taxonomists for standard genome sequencing and annotation.</title>
        <authorList>
            <consortium name="The Broad Institute Genomics Platform"/>
            <consortium name="The Broad Institute Genome Sequencing Center for Infectious Disease"/>
            <person name="Wu L."/>
            <person name="Ma J."/>
        </authorList>
    </citation>
    <scope>NUCLEOTIDE SEQUENCE [LARGE SCALE GENOMIC DNA]</scope>
    <source>
        <strain evidence="5">NCAIM B.02333</strain>
    </source>
</reference>
<dbReference type="Gene3D" id="3.30.70.2390">
    <property type="match status" value="1"/>
</dbReference>
<evidence type="ECO:0000256" key="2">
    <source>
        <dbReference type="SAM" id="Phobius"/>
    </source>
</evidence>
<dbReference type="RefSeq" id="WP_376985317.1">
    <property type="nucleotide sequence ID" value="NZ_JBHRWW010000001.1"/>
</dbReference>
<evidence type="ECO:0000256" key="1">
    <source>
        <dbReference type="SAM" id="MobiDB-lite"/>
    </source>
</evidence>
<comment type="caution">
    <text evidence="4">The sequence shown here is derived from an EMBL/GenBank/DDBJ whole genome shotgun (WGS) entry which is preliminary data.</text>
</comment>
<dbReference type="Pfam" id="PF13399">
    <property type="entry name" value="LytR_C"/>
    <property type="match status" value="1"/>
</dbReference>
<evidence type="ECO:0000313" key="4">
    <source>
        <dbReference type="EMBL" id="MFC3687040.1"/>
    </source>
</evidence>
<evidence type="ECO:0000259" key="3">
    <source>
        <dbReference type="Pfam" id="PF13399"/>
    </source>
</evidence>
<name>A0ABV7WC29_9MICO</name>
<keyword evidence="2" id="KW-0472">Membrane</keyword>
<accession>A0ABV7WC29</accession>
<dbReference type="InterPro" id="IPR027381">
    <property type="entry name" value="LytR/CpsA/Psr_C"/>
</dbReference>
<keyword evidence="5" id="KW-1185">Reference proteome</keyword>
<gene>
    <name evidence="4" type="ORF">ACFOLH_01645</name>
</gene>
<keyword evidence="2" id="KW-1133">Transmembrane helix</keyword>
<feature type="region of interest" description="Disordered" evidence="1">
    <location>
        <begin position="76"/>
        <end position="119"/>
    </location>
</feature>
<dbReference type="EMBL" id="JBHRWW010000001">
    <property type="protein sequence ID" value="MFC3687040.1"/>
    <property type="molecule type" value="Genomic_DNA"/>
</dbReference>
<feature type="transmembrane region" description="Helical" evidence="2">
    <location>
        <begin position="38"/>
        <end position="60"/>
    </location>
</feature>
<keyword evidence="2" id="KW-0812">Transmembrane</keyword>
<protein>
    <submittedName>
        <fullName evidence="4">LytR C-terminal domain-containing protein</fullName>
    </submittedName>
</protein>
<feature type="region of interest" description="Disordered" evidence="1">
    <location>
        <begin position="1"/>
        <end position="31"/>
    </location>
</feature>
<organism evidence="4 5">
    <name type="scientific">Aquipuribacter hungaricus</name>
    <dbReference type="NCBI Taxonomy" id="545624"/>
    <lineage>
        <taxon>Bacteria</taxon>
        <taxon>Bacillati</taxon>
        <taxon>Actinomycetota</taxon>
        <taxon>Actinomycetes</taxon>
        <taxon>Micrococcales</taxon>
        <taxon>Intrasporangiaceae</taxon>
        <taxon>Aquipuribacter</taxon>
    </lineage>
</organism>
<dbReference type="Proteomes" id="UP001595685">
    <property type="component" value="Unassembled WGS sequence"/>
</dbReference>
<feature type="compositionally biased region" description="Low complexity" evidence="1">
    <location>
        <begin position="76"/>
        <end position="117"/>
    </location>
</feature>
<evidence type="ECO:0000313" key="5">
    <source>
        <dbReference type="Proteomes" id="UP001595685"/>
    </source>
</evidence>
<proteinExistence type="predicted"/>
<feature type="domain" description="LytR/CpsA/Psr regulator C-terminal" evidence="3">
    <location>
        <begin position="118"/>
        <end position="201"/>
    </location>
</feature>
<sequence length="203" mass="20004">MRRAREDEDGGVASDAMDDLAVPQHHRSGAHRVRRHPVLVAAATVGAVAVACAVLLWALLSSDVLGVGDDLREAGGVAPAAPADPSADASAPSEPSAGPSAGSPSAGASAPAGDGPALTVLNATTTSGLATEAAEVLEEAGWTVDEVGNYGGEDGPSAVLWPEDDPAAESVAALVAVDLGTGEPVASDDVDTVTVVVGEDFRP</sequence>